<evidence type="ECO:0000256" key="1">
    <source>
        <dbReference type="ARBA" id="ARBA00010641"/>
    </source>
</evidence>
<dbReference type="InterPro" id="IPR013249">
    <property type="entry name" value="RNA_pol_sigma70_r4_t2"/>
</dbReference>
<reference evidence="7 8" key="1">
    <citation type="journal article" date="2011" name="BMC Genomics">
        <title>Genome-wide analysis of the role of GlnR in Streptomyces venezuelae provides new insights into global nitrogen regulation in actinomycetes.</title>
        <authorList>
            <person name="Pullan S.T."/>
            <person name="Bibb M.J."/>
            <person name="Merrick M."/>
        </authorList>
    </citation>
    <scope>NUCLEOTIDE SEQUENCE [LARGE SCALE GENOMIC DNA]</scope>
    <source>
        <strain evidence="8">ATCC 10712 / CBS 650.69 / DSM 40230 / JCM 4526 / NBRC 13096 / PD 04745</strain>
    </source>
</reference>
<evidence type="ECO:0000256" key="5">
    <source>
        <dbReference type="SAM" id="MobiDB-lite"/>
    </source>
</evidence>
<evidence type="ECO:0000259" key="6">
    <source>
        <dbReference type="Pfam" id="PF08281"/>
    </source>
</evidence>
<dbReference type="PANTHER" id="PTHR30173">
    <property type="entry name" value="SIGMA 19 FACTOR"/>
    <property type="match status" value="1"/>
</dbReference>
<dbReference type="Gene3D" id="1.10.10.10">
    <property type="entry name" value="Winged helix-like DNA-binding domain superfamily/Winged helix DNA-binding domain"/>
    <property type="match status" value="1"/>
</dbReference>
<dbReference type="RefSeq" id="WP_015034496.1">
    <property type="nucleotide sequence ID" value="NC_018750.1"/>
</dbReference>
<evidence type="ECO:0000256" key="2">
    <source>
        <dbReference type="ARBA" id="ARBA00023015"/>
    </source>
</evidence>
<feature type="domain" description="RNA polymerase sigma factor 70 region 4 type 2" evidence="6">
    <location>
        <begin position="80"/>
        <end position="126"/>
    </location>
</feature>
<evidence type="ECO:0000256" key="3">
    <source>
        <dbReference type="ARBA" id="ARBA00023082"/>
    </source>
</evidence>
<dbReference type="HOGENOM" id="CLU_047691_22_1_11"/>
<dbReference type="InterPro" id="IPR013324">
    <property type="entry name" value="RNA_pol_sigma_r3/r4-like"/>
</dbReference>
<dbReference type="GO" id="GO:0006352">
    <property type="term" value="P:DNA-templated transcription initiation"/>
    <property type="evidence" value="ECO:0007669"/>
    <property type="project" value="InterPro"/>
</dbReference>
<dbReference type="Gene3D" id="3.10.450.50">
    <property type="match status" value="1"/>
</dbReference>
<dbReference type="Proteomes" id="UP000006854">
    <property type="component" value="Chromosome"/>
</dbReference>
<dbReference type="Pfam" id="PF08281">
    <property type="entry name" value="Sigma70_r4_2"/>
    <property type="match status" value="1"/>
</dbReference>
<organism evidence="7 8">
    <name type="scientific">Streptomyces venezuelae (strain ATCC 10712 / CBS 650.69 / DSM 40230 / JCM 4526 / NBRC 13096 / PD 04745)</name>
    <dbReference type="NCBI Taxonomy" id="953739"/>
    <lineage>
        <taxon>Bacteria</taxon>
        <taxon>Bacillati</taxon>
        <taxon>Actinomycetota</taxon>
        <taxon>Actinomycetes</taxon>
        <taxon>Kitasatosporales</taxon>
        <taxon>Streptomycetaceae</taxon>
        <taxon>Streptomyces</taxon>
    </lineage>
</organism>
<evidence type="ECO:0000256" key="4">
    <source>
        <dbReference type="ARBA" id="ARBA00023163"/>
    </source>
</evidence>
<accession>F2RA99</accession>
<sequence>MDENAVAETLPMAYRLLGSREEAEEAARDASGRPDPTAAVARACLARLRSRETHREHPWDPWDPWAAGQDRREGTGEDPLDALTPPERLAYVLHDEFSVPYEEIAPVLDRTPAATRQLAGRARYRLRETEEMPTPDLHRQRAVVEAFLTAARNGDAAALHDLLDPEVVLRSDATAVREGLPPAHGPGAVSETLANRVSTARKALVDGAAGLACPPEGDPETVFTFTVLEDHITAVDALADKPHLTRLNLQL</sequence>
<comment type="similarity">
    <text evidence="1">Belongs to the sigma-70 factor family. ECF subfamily.</text>
</comment>
<evidence type="ECO:0000313" key="7">
    <source>
        <dbReference type="EMBL" id="CCA56581.1"/>
    </source>
</evidence>
<dbReference type="InterPro" id="IPR052704">
    <property type="entry name" value="ECF_Sigma-70_Domain"/>
</dbReference>
<dbReference type="EMBL" id="FR845719">
    <property type="protein sequence ID" value="CCA56581.1"/>
    <property type="molecule type" value="Genomic_DNA"/>
</dbReference>
<dbReference type="GO" id="GO:0016987">
    <property type="term" value="F:sigma factor activity"/>
    <property type="evidence" value="ECO:0007669"/>
    <property type="project" value="UniProtKB-KW"/>
</dbReference>
<dbReference type="STRING" id="953739.SVEN_3295"/>
<dbReference type="PATRIC" id="fig|953739.5.peg.5517"/>
<dbReference type="PANTHER" id="PTHR30173:SF43">
    <property type="entry name" value="ECF RNA POLYMERASE SIGMA FACTOR SIGI-RELATED"/>
    <property type="match status" value="1"/>
</dbReference>
<proteinExistence type="inferred from homology"/>
<keyword evidence="2" id="KW-0805">Transcription regulation</keyword>
<protein>
    <recommendedName>
        <fullName evidence="6">RNA polymerase sigma factor 70 region 4 type 2 domain-containing protein</fullName>
    </recommendedName>
</protein>
<keyword evidence="4" id="KW-0804">Transcription</keyword>
<dbReference type="InterPro" id="IPR036388">
    <property type="entry name" value="WH-like_DNA-bd_sf"/>
</dbReference>
<gene>
    <name evidence="7" type="ordered locus">SVEN_3295</name>
</gene>
<dbReference type="AlphaFoldDB" id="F2RA99"/>
<dbReference type="SUPFAM" id="SSF88659">
    <property type="entry name" value="Sigma3 and sigma4 domains of RNA polymerase sigma factors"/>
    <property type="match status" value="1"/>
</dbReference>
<dbReference type="SUPFAM" id="SSF54427">
    <property type="entry name" value="NTF2-like"/>
    <property type="match status" value="1"/>
</dbReference>
<dbReference type="InterPro" id="IPR032710">
    <property type="entry name" value="NTF2-like_dom_sf"/>
</dbReference>
<evidence type="ECO:0000313" key="8">
    <source>
        <dbReference type="Proteomes" id="UP000006854"/>
    </source>
</evidence>
<dbReference type="GO" id="GO:0003677">
    <property type="term" value="F:DNA binding"/>
    <property type="evidence" value="ECO:0007669"/>
    <property type="project" value="InterPro"/>
</dbReference>
<keyword evidence="8" id="KW-1185">Reference proteome</keyword>
<dbReference type="eggNOG" id="COG1595">
    <property type="taxonomic scope" value="Bacteria"/>
</dbReference>
<dbReference type="KEGG" id="sve:SVEN_3295"/>
<dbReference type="GeneID" id="51863861"/>
<feature type="region of interest" description="Disordered" evidence="5">
    <location>
        <begin position="53"/>
        <end position="83"/>
    </location>
</feature>
<keyword evidence="3" id="KW-0731">Sigma factor</keyword>
<name>F2RA99_STRVP</name>